<dbReference type="Proteomes" id="UP000294933">
    <property type="component" value="Unassembled WGS sequence"/>
</dbReference>
<feature type="region of interest" description="Disordered" evidence="1">
    <location>
        <begin position="251"/>
        <end position="278"/>
    </location>
</feature>
<evidence type="ECO:0000313" key="2">
    <source>
        <dbReference type="EMBL" id="TDL21089.1"/>
    </source>
</evidence>
<gene>
    <name evidence="2" type="ORF">BD410DRAFT_804516</name>
</gene>
<organism evidence="2 3">
    <name type="scientific">Rickenella mellea</name>
    <dbReference type="NCBI Taxonomy" id="50990"/>
    <lineage>
        <taxon>Eukaryota</taxon>
        <taxon>Fungi</taxon>
        <taxon>Dikarya</taxon>
        <taxon>Basidiomycota</taxon>
        <taxon>Agaricomycotina</taxon>
        <taxon>Agaricomycetes</taxon>
        <taxon>Hymenochaetales</taxon>
        <taxon>Rickenellaceae</taxon>
        <taxon>Rickenella</taxon>
    </lineage>
</organism>
<protein>
    <submittedName>
        <fullName evidence="2">Uncharacterized protein</fullName>
    </submittedName>
</protein>
<dbReference type="EMBL" id="ML170183">
    <property type="protein sequence ID" value="TDL21089.1"/>
    <property type="molecule type" value="Genomic_DNA"/>
</dbReference>
<name>A0A4Y7Q2J8_9AGAM</name>
<evidence type="ECO:0000313" key="3">
    <source>
        <dbReference type="Proteomes" id="UP000294933"/>
    </source>
</evidence>
<dbReference type="VEuPathDB" id="FungiDB:BD410DRAFT_804516"/>
<feature type="compositionally biased region" description="Basic and acidic residues" evidence="1">
    <location>
        <begin position="261"/>
        <end position="278"/>
    </location>
</feature>
<reference evidence="2 3" key="1">
    <citation type="submission" date="2018-06" db="EMBL/GenBank/DDBJ databases">
        <title>A transcriptomic atlas of mushroom development highlights an independent origin of complex multicellularity.</title>
        <authorList>
            <consortium name="DOE Joint Genome Institute"/>
            <person name="Krizsan K."/>
            <person name="Almasi E."/>
            <person name="Merenyi Z."/>
            <person name="Sahu N."/>
            <person name="Viragh M."/>
            <person name="Koszo T."/>
            <person name="Mondo S."/>
            <person name="Kiss B."/>
            <person name="Balint B."/>
            <person name="Kues U."/>
            <person name="Barry K."/>
            <person name="Hegedus J.C."/>
            <person name="Henrissat B."/>
            <person name="Johnson J."/>
            <person name="Lipzen A."/>
            <person name="Ohm R."/>
            <person name="Nagy I."/>
            <person name="Pangilinan J."/>
            <person name="Yan J."/>
            <person name="Xiong Y."/>
            <person name="Grigoriev I.V."/>
            <person name="Hibbett D.S."/>
            <person name="Nagy L.G."/>
        </authorList>
    </citation>
    <scope>NUCLEOTIDE SEQUENCE [LARGE SCALE GENOMIC DNA]</scope>
    <source>
        <strain evidence="2 3">SZMC22713</strain>
    </source>
</reference>
<accession>A0A4Y7Q2J8</accession>
<sequence>MREQLLNVTYQFPTYKSRAGTPNSSGRKELLCGYAPIECRLVPDEIQRISNFAGLAIVRMFQREAIKTPVSCVPIVMRTELLDFPAIERKIKEEESSHTHWFTLHRKTNPPTKSNLRNKERPTTFLSIQTGIVTTRRQFGSTRTSQAPPGVFLVKTLPNALSVGVKMDVDVAGGGTGGVGRVLSLVNVTAVGAASRLRVLLSFLGPFKFFVEQFQYQFQLPACVGSAEPLGRRCLGRHCTVRMSWANTVNRAQSTSPATVARDESEQDRRSDPEQNRA</sequence>
<proteinExistence type="predicted"/>
<keyword evidence="3" id="KW-1185">Reference proteome</keyword>
<dbReference type="AlphaFoldDB" id="A0A4Y7Q2J8"/>
<evidence type="ECO:0000256" key="1">
    <source>
        <dbReference type="SAM" id="MobiDB-lite"/>
    </source>
</evidence>